<proteinExistence type="predicted"/>
<reference evidence="2 3" key="1">
    <citation type="submission" date="2017-02" db="EMBL/GenBank/DDBJ databases">
        <title>Genomic diversity within the haloalkaliphilic genus Thioalkalivibrio.</title>
        <authorList>
            <person name="Ahn A.-C."/>
            <person name="Meier-Kolthoff J."/>
            <person name="Overmars L."/>
            <person name="Richter M."/>
            <person name="Woyke T."/>
            <person name="Sorokin D.Y."/>
            <person name="Muyzer G."/>
        </authorList>
    </citation>
    <scope>NUCLEOTIDE SEQUENCE [LARGE SCALE GENOMIC DNA]</scope>
    <source>
        <strain evidence="2 3">HL17</strain>
    </source>
</reference>
<evidence type="ECO:0000313" key="2">
    <source>
        <dbReference type="EMBL" id="OOC09981.1"/>
    </source>
</evidence>
<keyword evidence="1" id="KW-0812">Transmembrane</keyword>
<feature type="transmembrane region" description="Helical" evidence="1">
    <location>
        <begin position="49"/>
        <end position="70"/>
    </location>
</feature>
<dbReference type="Proteomes" id="UP000189177">
    <property type="component" value="Unassembled WGS sequence"/>
</dbReference>
<keyword evidence="1" id="KW-0472">Membrane</keyword>
<evidence type="ECO:0000313" key="3">
    <source>
        <dbReference type="Proteomes" id="UP000189177"/>
    </source>
</evidence>
<dbReference type="RefSeq" id="WP_018946947.1">
    <property type="nucleotide sequence ID" value="NZ_MUZR01000028.1"/>
</dbReference>
<dbReference type="AlphaFoldDB" id="A0A1V2ZY70"/>
<name>A0A1V2ZY70_9GAMM</name>
<accession>A0A1V2ZY70</accession>
<keyword evidence="3" id="KW-1185">Reference proteome</keyword>
<dbReference type="EMBL" id="MUZR01000028">
    <property type="protein sequence ID" value="OOC09981.1"/>
    <property type="molecule type" value="Genomic_DNA"/>
</dbReference>
<dbReference type="OrthoDB" id="1467821at2"/>
<organism evidence="2 3">
    <name type="scientific">Thioalkalivibrio halophilus</name>
    <dbReference type="NCBI Taxonomy" id="252474"/>
    <lineage>
        <taxon>Bacteria</taxon>
        <taxon>Pseudomonadati</taxon>
        <taxon>Pseudomonadota</taxon>
        <taxon>Gammaproteobacteria</taxon>
        <taxon>Chromatiales</taxon>
        <taxon>Ectothiorhodospiraceae</taxon>
        <taxon>Thioalkalivibrio</taxon>
    </lineage>
</organism>
<comment type="caution">
    <text evidence="2">The sequence shown here is derived from an EMBL/GenBank/DDBJ whole genome shotgun (WGS) entry which is preliminary data.</text>
</comment>
<gene>
    <name evidence="2" type="ORF">B1A74_08255</name>
</gene>
<evidence type="ECO:0000256" key="1">
    <source>
        <dbReference type="SAM" id="Phobius"/>
    </source>
</evidence>
<protein>
    <submittedName>
        <fullName evidence="2">RND transporter</fullName>
    </submittedName>
</protein>
<dbReference type="STRING" id="252474.B1A74_08255"/>
<keyword evidence="1" id="KW-1133">Transmembrane helix</keyword>
<feature type="transmembrane region" description="Helical" evidence="1">
    <location>
        <begin position="12"/>
        <end position="29"/>
    </location>
</feature>
<sequence length="77" mass="8379">MPTALRLFDRLPLWLFALIVATVGLWPWQPEPAIAGLVRDLLAGELAGVAGWGGLLLHGLPWLLMALRLARQSRNGA</sequence>